<dbReference type="PROSITE" id="PS51379">
    <property type="entry name" value="4FE4S_FER_2"/>
    <property type="match status" value="2"/>
</dbReference>
<dbReference type="InterPro" id="IPR050572">
    <property type="entry name" value="Fe-S_Ferredoxin"/>
</dbReference>
<dbReference type="SUPFAM" id="SSF54862">
    <property type="entry name" value="4Fe-4S ferredoxins"/>
    <property type="match status" value="1"/>
</dbReference>
<name>A0A370F5G5_9BURK</name>
<dbReference type="RefSeq" id="WP_114804647.1">
    <property type="nucleotide sequence ID" value="NZ_QQAV01000014.1"/>
</dbReference>
<dbReference type="EMBL" id="QQAV01000014">
    <property type="protein sequence ID" value="RDI18630.1"/>
    <property type="molecule type" value="Genomic_DNA"/>
</dbReference>
<dbReference type="PANTHER" id="PTHR43687">
    <property type="entry name" value="ADENYLYLSULFATE REDUCTASE, BETA SUBUNIT"/>
    <property type="match status" value="1"/>
</dbReference>
<dbReference type="GO" id="GO:0046872">
    <property type="term" value="F:metal ion binding"/>
    <property type="evidence" value="ECO:0007669"/>
    <property type="project" value="UniProtKB-KW"/>
</dbReference>
<dbReference type="PANTHER" id="PTHR43687:SF1">
    <property type="entry name" value="FERREDOXIN III"/>
    <property type="match status" value="1"/>
</dbReference>
<evidence type="ECO:0000256" key="3">
    <source>
        <dbReference type="ARBA" id="ARBA00023004"/>
    </source>
</evidence>
<dbReference type="InterPro" id="IPR017896">
    <property type="entry name" value="4Fe4S_Fe-S-bd"/>
</dbReference>
<dbReference type="AlphaFoldDB" id="A0A370F5G5"/>
<dbReference type="Proteomes" id="UP000255265">
    <property type="component" value="Unassembled WGS sequence"/>
</dbReference>
<dbReference type="GO" id="GO:0051539">
    <property type="term" value="F:4 iron, 4 sulfur cluster binding"/>
    <property type="evidence" value="ECO:0007669"/>
    <property type="project" value="UniProtKB-KW"/>
</dbReference>
<evidence type="ECO:0000313" key="7">
    <source>
        <dbReference type="Proteomes" id="UP000255265"/>
    </source>
</evidence>
<evidence type="ECO:0000256" key="2">
    <source>
        <dbReference type="ARBA" id="ARBA00022723"/>
    </source>
</evidence>
<keyword evidence="7" id="KW-1185">Reference proteome</keyword>
<evidence type="ECO:0000256" key="4">
    <source>
        <dbReference type="ARBA" id="ARBA00023014"/>
    </source>
</evidence>
<dbReference type="InterPro" id="IPR017900">
    <property type="entry name" value="4Fe4S_Fe_S_CS"/>
</dbReference>
<keyword evidence="1" id="KW-0004">4Fe-4S</keyword>
<dbReference type="OrthoDB" id="9781785at2"/>
<evidence type="ECO:0000313" key="6">
    <source>
        <dbReference type="EMBL" id="RDI18630.1"/>
    </source>
</evidence>
<dbReference type="Pfam" id="PF12838">
    <property type="entry name" value="Fer4_7"/>
    <property type="match status" value="1"/>
</dbReference>
<comment type="caution">
    <text evidence="6">The sequence shown here is derived from an EMBL/GenBank/DDBJ whole genome shotgun (WGS) entry which is preliminary data.</text>
</comment>
<dbReference type="Gene3D" id="3.30.70.20">
    <property type="match status" value="2"/>
</dbReference>
<feature type="domain" description="4Fe-4S ferredoxin-type" evidence="5">
    <location>
        <begin position="19"/>
        <end position="48"/>
    </location>
</feature>
<feature type="domain" description="4Fe-4S ferredoxin-type" evidence="5">
    <location>
        <begin position="53"/>
        <end position="82"/>
    </location>
</feature>
<dbReference type="PROSITE" id="PS00198">
    <property type="entry name" value="4FE4S_FER_1"/>
    <property type="match status" value="2"/>
</dbReference>
<proteinExistence type="predicted"/>
<sequence>MASDDPPASPRDSRHRPGWLPLVDAARCTGCGWCVATCPPHVLSLESRDWKKQAVLHDAPACTGCSDCAVVCPFHAIAMRRVAAAGPRVDAPSEADQRRSPST</sequence>
<accession>A0A370F5G5</accession>
<evidence type="ECO:0000259" key="5">
    <source>
        <dbReference type="PROSITE" id="PS51379"/>
    </source>
</evidence>
<reference evidence="6 7" key="1">
    <citation type="submission" date="2018-07" db="EMBL/GenBank/DDBJ databases">
        <title>Genomic Encyclopedia of Type Strains, Phase IV (KMG-IV): sequencing the most valuable type-strain genomes for metagenomic binning, comparative biology and taxonomic classification.</title>
        <authorList>
            <person name="Goeker M."/>
        </authorList>
    </citation>
    <scope>NUCLEOTIDE SEQUENCE [LARGE SCALE GENOMIC DNA]</scope>
    <source>
        <strain evidence="6 7">DSM 21352</strain>
    </source>
</reference>
<organism evidence="6 7">
    <name type="scientific">Pseudacidovorax intermedius</name>
    <dbReference type="NCBI Taxonomy" id="433924"/>
    <lineage>
        <taxon>Bacteria</taxon>
        <taxon>Pseudomonadati</taxon>
        <taxon>Pseudomonadota</taxon>
        <taxon>Betaproteobacteria</taxon>
        <taxon>Burkholderiales</taxon>
        <taxon>Comamonadaceae</taxon>
        <taxon>Pseudacidovorax</taxon>
    </lineage>
</organism>
<protein>
    <submittedName>
        <fullName evidence="6">4Fe-4S dicluster protein</fullName>
    </submittedName>
</protein>
<keyword evidence="3" id="KW-0408">Iron</keyword>
<keyword evidence="4" id="KW-0411">Iron-sulfur</keyword>
<gene>
    <name evidence="6" type="ORF">DFR41_11478</name>
</gene>
<evidence type="ECO:0000256" key="1">
    <source>
        <dbReference type="ARBA" id="ARBA00022485"/>
    </source>
</evidence>
<keyword evidence="2" id="KW-0479">Metal-binding</keyword>